<feature type="domain" description="HTH cro/C1-type" evidence="2">
    <location>
        <begin position="20"/>
        <end position="78"/>
    </location>
</feature>
<dbReference type="InterPro" id="IPR010982">
    <property type="entry name" value="Lambda_DNA-bd_dom_sf"/>
</dbReference>
<sequence>MFIDQGDLAIDRHLILTHRLRARRVELGLTQKQVVTRLARRGIRTTNKTLSSFEHGAGVDVVRLPELAAALDCTVTYLLGLTEDPTQWSPDHPTPLLRPSPATPATGNWILGPDVPTRATAHRS</sequence>
<feature type="region of interest" description="Disordered" evidence="1">
    <location>
        <begin position="86"/>
        <end position="124"/>
    </location>
</feature>
<dbReference type="PROSITE" id="PS50943">
    <property type="entry name" value="HTH_CROC1"/>
    <property type="match status" value="1"/>
</dbReference>
<dbReference type="InterPro" id="IPR001387">
    <property type="entry name" value="Cro/C1-type_HTH"/>
</dbReference>
<feature type="compositionally biased region" description="Pro residues" evidence="1">
    <location>
        <begin position="92"/>
        <end position="102"/>
    </location>
</feature>
<protein>
    <recommendedName>
        <fullName evidence="2">HTH cro/C1-type domain-containing protein</fullName>
    </recommendedName>
</protein>
<evidence type="ECO:0000256" key="1">
    <source>
        <dbReference type="SAM" id="MobiDB-lite"/>
    </source>
</evidence>
<gene>
    <name evidence="3" type="ORF">GCM10009554_28510</name>
</gene>
<dbReference type="EMBL" id="BAAAHK010000007">
    <property type="protein sequence ID" value="GAA0939059.1"/>
    <property type="molecule type" value="Genomic_DNA"/>
</dbReference>
<dbReference type="SUPFAM" id="SSF47413">
    <property type="entry name" value="lambda repressor-like DNA-binding domains"/>
    <property type="match status" value="1"/>
</dbReference>
<organism evidence="3 4">
    <name type="scientific">Kribbella koreensis</name>
    <dbReference type="NCBI Taxonomy" id="57909"/>
    <lineage>
        <taxon>Bacteria</taxon>
        <taxon>Bacillati</taxon>
        <taxon>Actinomycetota</taxon>
        <taxon>Actinomycetes</taxon>
        <taxon>Propionibacteriales</taxon>
        <taxon>Kribbellaceae</taxon>
        <taxon>Kribbella</taxon>
    </lineage>
</organism>
<proteinExistence type="predicted"/>
<reference evidence="3 4" key="1">
    <citation type="journal article" date="2019" name="Int. J. Syst. Evol. Microbiol.">
        <title>The Global Catalogue of Microorganisms (GCM) 10K type strain sequencing project: providing services to taxonomists for standard genome sequencing and annotation.</title>
        <authorList>
            <consortium name="The Broad Institute Genomics Platform"/>
            <consortium name="The Broad Institute Genome Sequencing Center for Infectious Disease"/>
            <person name="Wu L."/>
            <person name="Ma J."/>
        </authorList>
    </citation>
    <scope>NUCLEOTIDE SEQUENCE [LARGE SCALE GENOMIC DNA]</scope>
    <source>
        <strain evidence="3 4">JCM 10977</strain>
    </source>
</reference>
<evidence type="ECO:0000313" key="3">
    <source>
        <dbReference type="EMBL" id="GAA0939059.1"/>
    </source>
</evidence>
<dbReference type="CDD" id="cd00093">
    <property type="entry name" value="HTH_XRE"/>
    <property type="match status" value="1"/>
</dbReference>
<dbReference type="Gene3D" id="1.10.260.40">
    <property type="entry name" value="lambda repressor-like DNA-binding domains"/>
    <property type="match status" value="1"/>
</dbReference>
<name>A0ABN1Q9M2_9ACTN</name>
<comment type="caution">
    <text evidence="3">The sequence shown here is derived from an EMBL/GenBank/DDBJ whole genome shotgun (WGS) entry which is preliminary data.</text>
</comment>
<accession>A0ABN1Q9M2</accession>
<keyword evidence="4" id="KW-1185">Reference proteome</keyword>
<evidence type="ECO:0000259" key="2">
    <source>
        <dbReference type="PROSITE" id="PS50943"/>
    </source>
</evidence>
<dbReference type="Proteomes" id="UP001500542">
    <property type="component" value="Unassembled WGS sequence"/>
</dbReference>
<evidence type="ECO:0000313" key="4">
    <source>
        <dbReference type="Proteomes" id="UP001500542"/>
    </source>
</evidence>
<dbReference type="SMART" id="SM00530">
    <property type="entry name" value="HTH_XRE"/>
    <property type="match status" value="1"/>
</dbReference>